<dbReference type="AlphaFoldDB" id="A0A0F9FZ33"/>
<evidence type="ECO:0000313" key="1">
    <source>
        <dbReference type="EMBL" id="KKL91583.1"/>
    </source>
</evidence>
<sequence length="598" mass="62169">MAVLQFTIKVNDDGTAVVEKFTKGVGDSAKKAGKSADKMTTAFAGVRKGLGGVSKAVFSLRGLLIGLGATAIIRSVTRAAFAQEEAVARVNASLRASGQFSEEASQALQDFASQMQATTIFGDEVILNQIALAQAFGFTTENVQEAVEAAVELSAAAGIELTEAIRRVGRTISGSTADVQKFAPEIANLTKQQLAAGDAAKVLGDALRGSAAAQAETARGRFIQLSNALGDVVERIGLSITSSDKFRDAIEGVATGLNNANSAAAGTGGLGDALAELVPGVETTTRIIQFFSEAIIANVIGVKSLRLAILSALAPVATFGNAIDLAASEALGFNDAAKAAVERQIELSDELAKSSKEIDRLFKLLGRLTLAHEDAAKAAQKQTEAQSELARVTAKITAEVKAQIQETSVGFQNFLAILDAPSAAIVKATNELLIHVDRIPKAFKTSRQEIDALFGALPEFTAEQNALVSAELDKLIARFGQLPTEIGNPLQAVSLRFQDFLGLTRLTAEEATTAINGIVSAFSTGFAFSTSEAANQFGQLSSQFQAGFGKLNALTAKAASFETQINADKAATIIGITSSLFGSLSALAGEGSRSQFEG</sequence>
<gene>
    <name evidence="1" type="ORF">LCGC14_1893260</name>
</gene>
<comment type="caution">
    <text evidence="1">The sequence shown here is derived from an EMBL/GenBank/DDBJ whole genome shotgun (WGS) entry which is preliminary data.</text>
</comment>
<proteinExistence type="predicted"/>
<dbReference type="EMBL" id="LAZR01019693">
    <property type="protein sequence ID" value="KKL91583.1"/>
    <property type="molecule type" value="Genomic_DNA"/>
</dbReference>
<accession>A0A0F9FZ33</accession>
<feature type="non-terminal residue" evidence="1">
    <location>
        <position position="598"/>
    </location>
</feature>
<reference evidence="1" key="1">
    <citation type="journal article" date="2015" name="Nature">
        <title>Complex archaea that bridge the gap between prokaryotes and eukaryotes.</title>
        <authorList>
            <person name="Spang A."/>
            <person name="Saw J.H."/>
            <person name="Jorgensen S.L."/>
            <person name="Zaremba-Niedzwiedzka K."/>
            <person name="Martijn J."/>
            <person name="Lind A.E."/>
            <person name="van Eijk R."/>
            <person name="Schleper C."/>
            <person name="Guy L."/>
            <person name="Ettema T.J."/>
        </authorList>
    </citation>
    <scope>NUCLEOTIDE SEQUENCE</scope>
</reference>
<organism evidence="1">
    <name type="scientific">marine sediment metagenome</name>
    <dbReference type="NCBI Taxonomy" id="412755"/>
    <lineage>
        <taxon>unclassified sequences</taxon>
        <taxon>metagenomes</taxon>
        <taxon>ecological metagenomes</taxon>
    </lineage>
</organism>
<protein>
    <recommendedName>
        <fullName evidence="2">Bacteriophage tail tape measure N-terminal domain-containing protein</fullName>
    </recommendedName>
</protein>
<name>A0A0F9FZ33_9ZZZZ</name>
<evidence type="ECO:0008006" key="2">
    <source>
        <dbReference type="Google" id="ProtNLM"/>
    </source>
</evidence>